<dbReference type="AlphaFoldDB" id="A0A1R3FYT5"/>
<dbReference type="Proteomes" id="UP000187203">
    <property type="component" value="Unassembled WGS sequence"/>
</dbReference>
<evidence type="ECO:0008006" key="4">
    <source>
        <dbReference type="Google" id="ProtNLM"/>
    </source>
</evidence>
<evidence type="ECO:0000313" key="2">
    <source>
        <dbReference type="EMBL" id="OMO50985.1"/>
    </source>
</evidence>
<proteinExistence type="predicted"/>
<reference evidence="3" key="1">
    <citation type="submission" date="2013-09" db="EMBL/GenBank/DDBJ databases">
        <title>Corchorus olitorius genome sequencing.</title>
        <authorList>
            <person name="Alam M."/>
            <person name="Haque M.S."/>
            <person name="Islam M.S."/>
            <person name="Emdad E.M."/>
            <person name="Islam M.M."/>
            <person name="Ahmed B."/>
            <person name="Halim A."/>
            <person name="Hossen Q.M.M."/>
            <person name="Hossain M.Z."/>
            <person name="Ahmed R."/>
            <person name="Khan M.M."/>
            <person name="Islam R."/>
            <person name="Rashid M.M."/>
            <person name="Khan S.A."/>
            <person name="Rahman M.S."/>
            <person name="Alam M."/>
            <person name="Yahiya A.S."/>
            <person name="Khan M.S."/>
            <person name="Azam M.S."/>
            <person name="Haque T."/>
            <person name="Lashkar M.Z.H."/>
            <person name="Akhand A.I."/>
            <person name="Morshed G."/>
            <person name="Roy S."/>
            <person name="Uddin K.S."/>
            <person name="Rabeya T."/>
            <person name="Hossain A.S."/>
            <person name="Chowdhury A."/>
            <person name="Snigdha A.R."/>
            <person name="Mortoza M.S."/>
            <person name="Matin S.A."/>
            <person name="Hoque S.M.E."/>
            <person name="Islam M.K."/>
            <person name="Roy D.K."/>
            <person name="Haider R."/>
            <person name="Moosa M.M."/>
            <person name="Elias S.M."/>
            <person name="Hasan A.M."/>
            <person name="Jahan S."/>
            <person name="Shafiuddin M."/>
            <person name="Mahmood N."/>
            <person name="Shommy N.S."/>
        </authorList>
    </citation>
    <scope>NUCLEOTIDE SEQUENCE [LARGE SCALE GENOMIC DNA]</scope>
    <source>
        <strain evidence="3">cv. O-4</strain>
    </source>
</reference>
<organism evidence="2 3">
    <name type="scientific">Corchorus olitorius</name>
    <dbReference type="NCBI Taxonomy" id="93759"/>
    <lineage>
        <taxon>Eukaryota</taxon>
        <taxon>Viridiplantae</taxon>
        <taxon>Streptophyta</taxon>
        <taxon>Embryophyta</taxon>
        <taxon>Tracheophyta</taxon>
        <taxon>Spermatophyta</taxon>
        <taxon>Magnoliopsida</taxon>
        <taxon>eudicotyledons</taxon>
        <taxon>Gunneridae</taxon>
        <taxon>Pentapetalae</taxon>
        <taxon>rosids</taxon>
        <taxon>malvids</taxon>
        <taxon>Malvales</taxon>
        <taxon>Malvaceae</taxon>
        <taxon>Grewioideae</taxon>
        <taxon>Apeibeae</taxon>
        <taxon>Corchorus</taxon>
    </lineage>
</organism>
<comment type="caution">
    <text evidence="2">The sequence shown here is derived from an EMBL/GenBank/DDBJ whole genome shotgun (WGS) entry which is preliminary data.</text>
</comment>
<evidence type="ECO:0000256" key="1">
    <source>
        <dbReference type="SAM" id="MobiDB-lite"/>
    </source>
</evidence>
<gene>
    <name evidence="2" type="ORF">COLO4_37852</name>
</gene>
<name>A0A1R3FYT5_9ROSI</name>
<protein>
    <recommendedName>
        <fullName evidence="4">Zinc knuckle CX2CX4HX4C</fullName>
    </recommendedName>
</protein>
<dbReference type="EMBL" id="AWUE01024363">
    <property type="protein sequence ID" value="OMO50985.1"/>
    <property type="molecule type" value="Genomic_DNA"/>
</dbReference>
<keyword evidence="3" id="KW-1185">Reference proteome</keyword>
<evidence type="ECO:0000313" key="3">
    <source>
        <dbReference type="Proteomes" id="UP000187203"/>
    </source>
</evidence>
<sequence length="147" mass="16020">MPDICLLCGQFDHLSENDCPTAIEMRLNHGVVIKRYLIRIKAESPRFKAKRFEGNDGSFRLGGSGSRQSTPLSAARAGPSRQSMGGGQAAQLSSSIGDSRRHIRPHVNSLLLRGRQGVVEKIGEAATDFSKEVEELYGDLGLPEVKE</sequence>
<feature type="region of interest" description="Disordered" evidence="1">
    <location>
        <begin position="52"/>
        <end position="101"/>
    </location>
</feature>
<accession>A0A1R3FYT5</accession>